<feature type="compositionally biased region" description="Polar residues" evidence="1">
    <location>
        <begin position="167"/>
        <end position="195"/>
    </location>
</feature>
<reference evidence="2" key="1">
    <citation type="journal article" date="2021" name="Nat. Commun.">
        <title>Genetic determinants of endophytism in the Arabidopsis root mycobiome.</title>
        <authorList>
            <person name="Mesny F."/>
            <person name="Miyauchi S."/>
            <person name="Thiergart T."/>
            <person name="Pickel B."/>
            <person name="Atanasova L."/>
            <person name="Karlsson M."/>
            <person name="Huettel B."/>
            <person name="Barry K.W."/>
            <person name="Haridas S."/>
            <person name="Chen C."/>
            <person name="Bauer D."/>
            <person name="Andreopoulos W."/>
            <person name="Pangilinan J."/>
            <person name="LaButti K."/>
            <person name="Riley R."/>
            <person name="Lipzen A."/>
            <person name="Clum A."/>
            <person name="Drula E."/>
            <person name="Henrissat B."/>
            <person name="Kohler A."/>
            <person name="Grigoriev I.V."/>
            <person name="Martin F.M."/>
            <person name="Hacquard S."/>
        </authorList>
    </citation>
    <scope>NUCLEOTIDE SEQUENCE</scope>
    <source>
        <strain evidence="2">FSSC 5 MPI-SDFR-AT-0091</strain>
    </source>
</reference>
<feature type="region of interest" description="Disordered" evidence="1">
    <location>
        <begin position="1"/>
        <end position="36"/>
    </location>
</feature>
<organism evidence="2 3">
    <name type="scientific">Fusarium solani</name>
    <name type="common">Filamentous fungus</name>
    <dbReference type="NCBI Taxonomy" id="169388"/>
    <lineage>
        <taxon>Eukaryota</taxon>
        <taxon>Fungi</taxon>
        <taxon>Dikarya</taxon>
        <taxon>Ascomycota</taxon>
        <taxon>Pezizomycotina</taxon>
        <taxon>Sordariomycetes</taxon>
        <taxon>Hypocreomycetidae</taxon>
        <taxon>Hypocreales</taxon>
        <taxon>Nectriaceae</taxon>
        <taxon>Fusarium</taxon>
        <taxon>Fusarium solani species complex</taxon>
    </lineage>
</organism>
<feature type="compositionally biased region" description="Basic and acidic residues" evidence="1">
    <location>
        <begin position="21"/>
        <end position="36"/>
    </location>
</feature>
<sequence>MEPHVDPRAILELTGHPPKRQRSDSSESYDKVKRQNVRVDEPLPALAILDQCEASQVTTCTFETHAILQSSNARPVESPGSSWDPSQRASQVNKSDYFDDSDLDQYLDELDESTDKMLSEFQACQKAGLNTDDPLLPEDMDWGQVQEHSRHAPKQESVLHSPGAYNFKSSVAGTPSTKKETLVSSRTESSATIKTESSDPDISQVLMRPYRTFVDVQEMLDAKEQMFKNQDKAVFELFGRVVYSSRENFQKKQYFQLRSLLKEQPPYINGTLIHWEVGSPRDIAAQDFLKKRPSHAKCFCRCKLKQDPRAKTGWVVIVLEIRQSGWKEIQKVMDTLGRKDLDEPSSSGN</sequence>
<feature type="region of interest" description="Disordered" evidence="1">
    <location>
        <begin position="145"/>
        <end position="196"/>
    </location>
</feature>
<name>A0A9P9L067_FUSSL</name>
<comment type="caution">
    <text evidence="2">The sequence shown here is derived from an EMBL/GenBank/DDBJ whole genome shotgun (WGS) entry which is preliminary data.</text>
</comment>
<evidence type="ECO:0000313" key="2">
    <source>
        <dbReference type="EMBL" id="KAH7271563.1"/>
    </source>
</evidence>
<gene>
    <name evidence="2" type="ORF">B0J15DRAFT_461596</name>
</gene>
<dbReference type="EMBL" id="JAGTJS010000004">
    <property type="protein sequence ID" value="KAH7271563.1"/>
    <property type="molecule type" value="Genomic_DNA"/>
</dbReference>
<dbReference type="AlphaFoldDB" id="A0A9P9L067"/>
<protein>
    <submittedName>
        <fullName evidence="2">Uncharacterized protein</fullName>
    </submittedName>
</protein>
<dbReference type="OrthoDB" id="5397183at2759"/>
<keyword evidence="3" id="KW-1185">Reference proteome</keyword>
<accession>A0A9P9L067</accession>
<feature type="region of interest" description="Disordered" evidence="1">
    <location>
        <begin position="70"/>
        <end position="100"/>
    </location>
</feature>
<evidence type="ECO:0000313" key="3">
    <source>
        <dbReference type="Proteomes" id="UP000736672"/>
    </source>
</evidence>
<evidence type="ECO:0000256" key="1">
    <source>
        <dbReference type="SAM" id="MobiDB-lite"/>
    </source>
</evidence>
<proteinExistence type="predicted"/>
<feature type="compositionally biased region" description="Polar residues" evidence="1">
    <location>
        <begin position="70"/>
        <end position="94"/>
    </location>
</feature>
<dbReference type="Proteomes" id="UP000736672">
    <property type="component" value="Unassembled WGS sequence"/>
</dbReference>